<dbReference type="HOGENOM" id="CLU_1503450_0_0_1"/>
<evidence type="ECO:0000313" key="3">
    <source>
        <dbReference type="Proteomes" id="UP000053328"/>
    </source>
</evidence>
<name>A0A0D1YUY9_9EURO</name>
<protein>
    <submittedName>
        <fullName evidence="2">Uncharacterized protein</fullName>
    </submittedName>
</protein>
<dbReference type="Proteomes" id="UP000053328">
    <property type="component" value="Unassembled WGS sequence"/>
</dbReference>
<sequence>MDKATEPNKPSKGVNTNEAKDSFPSSAPPHYVERANRAFEMAKRISGGANLQTVAGDYSMTTEQVCQMIAMFAVQAGEIGKATLGSCSLTTDKSYAQKQETMNTIIGENKEGTGKAIQDQCEQVKQQTRDDGTKGSDKKEEWHSKTQDEYLPDGHGGYVRSHPNPFVMWYPSKKPSSGK</sequence>
<keyword evidence="3" id="KW-1185">Reference proteome</keyword>
<reference evidence="2 3" key="1">
    <citation type="submission" date="2015-01" db="EMBL/GenBank/DDBJ databases">
        <title>The Genome Sequence of Exophiala spinifera CBS89968.</title>
        <authorList>
            <consortium name="The Broad Institute Genomics Platform"/>
            <person name="Cuomo C."/>
            <person name="de Hoog S."/>
            <person name="Gorbushina A."/>
            <person name="Stielow B."/>
            <person name="Teixiera M."/>
            <person name="Abouelleil A."/>
            <person name="Chapman S.B."/>
            <person name="Priest M."/>
            <person name="Young S.K."/>
            <person name="Wortman J."/>
            <person name="Nusbaum C."/>
            <person name="Birren B."/>
        </authorList>
    </citation>
    <scope>NUCLEOTIDE SEQUENCE [LARGE SCALE GENOMIC DNA]</scope>
    <source>
        <strain evidence="2 3">CBS 89968</strain>
    </source>
</reference>
<evidence type="ECO:0000313" key="2">
    <source>
        <dbReference type="EMBL" id="KIW19081.1"/>
    </source>
</evidence>
<dbReference type="OrthoDB" id="10606564at2759"/>
<dbReference type="AlphaFoldDB" id="A0A0D1YUY9"/>
<accession>A0A0D1YUY9</accession>
<dbReference type="EMBL" id="KN847493">
    <property type="protein sequence ID" value="KIW19081.1"/>
    <property type="molecule type" value="Genomic_DNA"/>
</dbReference>
<proteinExistence type="predicted"/>
<dbReference type="GeneID" id="27330456"/>
<feature type="compositionally biased region" description="Basic and acidic residues" evidence="1">
    <location>
        <begin position="127"/>
        <end position="148"/>
    </location>
</feature>
<evidence type="ECO:0000256" key="1">
    <source>
        <dbReference type="SAM" id="MobiDB-lite"/>
    </source>
</evidence>
<dbReference type="RefSeq" id="XP_016239297.1">
    <property type="nucleotide sequence ID" value="XM_016377727.1"/>
</dbReference>
<organism evidence="2 3">
    <name type="scientific">Exophiala spinifera</name>
    <dbReference type="NCBI Taxonomy" id="91928"/>
    <lineage>
        <taxon>Eukaryota</taxon>
        <taxon>Fungi</taxon>
        <taxon>Dikarya</taxon>
        <taxon>Ascomycota</taxon>
        <taxon>Pezizomycotina</taxon>
        <taxon>Eurotiomycetes</taxon>
        <taxon>Chaetothyriomycetidae</taxon>
        <taxon>Chaetothyriales</taxon>
        <taxon>Herpotrichiellaceae</taxon>
        <taxon>Exophiala</taxon>
    </lineage>
</organism>
<dbReference type="VEuPathDB" id="FungiDB:PV08_03373"/>
<feature type="region of interest" description="Disordered" evidence="1">
    <location>
        <begin position="108"/>
        <end position="179"/>
    </location>
</feature>
<gene>
    <name evidence="2" type="ORF">PV08_03373</name>
</gene>
<feature type="region of interest" description="Disordered" evidence="1">
    <location>
        <begin position="1"/>
        <end position="32"/>
    </location>
</feature>